<dbReference type="GeneID" id="16076415"/>
<dbReference type="eggNOG" id="KOG0311">
    <property type="taxonomic scope" value="Eukaryota"/>
</dbReference>
<evidence type="ECO:0000256" key="2">
    <source>
        <dbReference type="ARBA" id="ARBA00004906"/>
    </source>
</evidence>
<dbReference type="InterPro" id="IPR001841">
    <property type="entry name" value="Znf_RING"/>
</dbReference>
<dbReference type="AlphaFoldDB" id="F2U4M6"/>
<evidence type="ECO:0000256" key="7">
    <source>
        <dbReference type="ARBA" id="ARBA00022833"/>
    </source>
</evidence>
<dbReference type="GO" id="GO:0003682">
    <property type="term" value="F:chromatin binding"/>
    <property type="evidence" value="ECO:0007669"/>
    <property type="project" value="TreeGrafter"/>
</dbReference>
<feature type="domain" description="RING-type" evidence="9">
    <location>
        <begin position="43"/>
        <end position="83"/>
    </location>
</feature>
<keyword evidence="11" id="KW-1185">Reference proteome</keyword>
<dbReference type="InterPro" id="IPR013083">
    <property type="entry name" value="Znf_RING/FYVE/PHD"/>
</dbReference>
<gene>
    <name evidence="10" type="ORF">PTSG_11982</name>
</gene>
<evidence type="ECO:0000313" key="10">
    <source>
        <dbReference type="EMBL" id="EGD82592.1"/>
    </source>
</evidence>
<dbReference type="SMART" id="SM00184">
    <property type="entry name" value="RING"/>
    <property type="match status" value="1"/>
</dbReference>
<dbReference type="OrthoDB" id="337575at2759"/>
<dbReference type="PROSITE" id="PS50089">
    <property type="entry name" value="ZF_RING_2"/>
    <property type="match status" value="1"/>
</dbReference>
<dbReference type="KEGG" id="sre:PTSG_11982"/>
<dbReference type="Gene3D" id="3.30.40.10">
    <property type="entry name" value="Zinc/RING finger domain, C3HC4 (zinc finger)"/>
    <property type="match status" value="1"/>
</dbReference>
<keyword evidence="6 8" id="KW-0863">Zinc-finger</keyword>
<dbReference type="InterPro" id="IPR043540">
    <property type="entry name" value="RING1/RING2"/>
</dbReference>
<dbReference type="InterPro" id="IPR017907">
    <property type="entry name" value="Znf_RING_CS"/>
</dbReference>
<comment type="pathway">
    <text evidence="2">Protein modification; protein ubiquitination.</text>
</comment>
<dbReference type="InParanoid" id="F2U4M6"/>
<evidence type="ECO:0000256" key="5">
    <source>
        <dbReference type="ARBA" id="ARBA00022723"/>
    </source>
</evidence>
<dbReference type="EMBL" id="GL832961">
    <property type="protein sequence ID" value="EGD82592.1"/>
    <property type="molecule type" value="Genomic_DNA"/>
</dbReference>
<dbReference type="CDD" id="cd16531">
    <property type="entry name" value="RING-HC_RING1-like"/>
    <property type="match status" value="1"/>
</dbReference>
<protein>
    <recommendedName>
        <fullName evidence="3">RING-type E3 ubiquitin transferase</fullName>
        <ecNumber evidence="3">2.3.2.27</ecNumber>
    </recommendedName>
</protein>
<dbReference type="GO" id="GO:0008270">
    <property type="term" value="F:zinc ion binding"/>
    <property type="evidence" value="ECO:0007669"/>
    <property type="project" value="UniProtKB-KW"/>
</dbReference>
<dbReference type="UniPathway" id="UPA00143"/>
<dbReference type="STRING" id="946362.F2U4M6"/>
<evidence type="ECO:0000256" key="1">
    <source>
        <dbReference type="ARBA" id="ARBA00000900"/>
    </source>
</evidence>
<comment type="catalytic activity">
    <reaction evidence="1">
        <text>S-ubiquitinyl-[E2 ubiquitin-conjugating enzyme]-L-cysteine + [acceptor protein]-L-lysine = [E2 ubiquitin-conjugating enzyme]-L-cysteine + N(6)-ubiquitinyl-[acceptor protein]-L-lysine.</text>
        <dbReference type="EC" id="2.3.2.27"/>
    </reaction>
</comment>
<keyword evidence="4" id="KW-0808">Transferase</keyword>
<evidence type="ECO:0000313" key="11">
    <source>
        <dbReference type="Proteomes" id="UP000007799"/>
    </source>
</evidence>
<evidence type="ECO:0000256" key="3">
    <source>
        <dbReference type="ARBA" id="ARBA00012483"/>
    </source>
</evidence>
<dbReference type="GO" id="GO:0016567">
    <property type="term" value="P:protein ubiquitination"/>
    <property type="evidence" value="ECO:0007669"/>
    <property type="project" value="UniProtKB-UniPathway"/>
</dbReference>
<dbReference type="GO" id="GO:0031519">
    <property type="term" value="C:PcG protein complex"/>
    <property type="evidence" value="ECO:0007669"/>
    <property type="project" value="TreeGrafter"/>
</dbReference>
<dbReference type="Pfam" id="PF13923">
    <property type="entry name" value="zf-C3HC4_2"/>
    <property type="match status" value="1"/>
</dbReference>
<dbReference type="GO" id="GO:0061630">
    <property type="term" value="F:ubiquitin protein ligase activity"/>
    <property type="evidence" value="ECO:0007669"/>
    <property type="project" value="UniProtKB-EC"/>
</dbReference>
<dbReference type="PANTHER" id="PTHR46076">
    <property type="entry name" value="E3 UBIQUITIN-PROTEIN LIGASE RING1 / RING 2 FAMILY MEMBER"/>
    <property type="match status" value="1"/>
</dbReference>
<proteinExistence type="predicted"/>
<organism evidence="11">
    <name type="scientific">Salpingoeca rosetta (strain ATCC 50818 / BSB-021)</name>
    <dbReference type="NCBI Taxonomy" id="946362"/>
    <lineage>
        <taxon>Eukaryota</taxon>
        <taxon>Choanoflagellata</taxon>
        <taxon>Craspedida</taxon>
        <taxon>Salpingoecidae</taxon>
        <taxon>Salpingoeca</taxon>
    </lineage>
</organism>
<dbReference type="SUPFAM" id="SSF57850">
    <property type="entry name" value="RING/U-box"/>
    <property type="match status" value="1"/>
</dbReference>
<evidence type="ECO:0000256" key="4">
    <source>
        <dbReference type="ARBA" id="ARBA00022679"/>
    </source>
</evidence>
<name>F2U4M6_SALR5</name>
<evidence type="ECO:0000256" key="6">
    <source>
        <dbReference type="ARBA" id="ARBA00022771"/>
    </source>
</evidence>
<evidence type="ECO:0000259" key="9">
    <source>
        <dbReference type="PROSITE" id="PS50089"/>
    </source>
</evidence>
<evidence type="ECO:0000256" key="8">
    <source>
        <dbReference type="PROSITE-ProRule" id="PRU00175"/>
    </source>
</evidence>
<dbReference type="PROSITE" id="PS00518">
    <property type="entry name" value="ZF_RING_1"/>
    <property type="match status" value="1"/>
</dbReference>
<reference evidence="10" key="1">
    <citation type="submission" date="2009-08" db="EMBL/GenBank/DDBJ databases">
        <title>Annotation of Salpingoeca rosetta.</title>
        <authorList>
            <consortium name="The Broad Institute Genome Sequencing Platform"/>
            <person name="Russ C."/>
            <person name="Cuomo C."/>
            <person name="Burger G."/>
            <person name="Gray M.W."/>
            <person name="Holland P.W.H."/>
            <person name="King N."/>
            <person name="Lang F.B.F."/>
            <person name="Roger A.J."/>
            <person name="Ruiz-Trillo I."/>
            <person name="Young S.K."/>
            <person name="Zeng Q."/>
            <person name="Gargeya S."/>
            <person name="Alvarado L."/>
            <person name="Berlin A."/>
            <person name="Chapman S.B."/>
            <person name="Chen Z."/>
            <person name="Freedman E."/>
            <person name="Gellesch M."/>
            <person name="Goldberg J."/>
            <person name="Griggs A."/>
            <person name="Gujja S."/>
            <person name="Heilman E."/>
            <person name="Heiman D."/>
            <person name="Howarth C."/>
            <person name="Mehta T."/>
            <person name="Neiman D."/>
            <person name="Pearson M."/>
            <person name="Roberts A."/>
            <person name="Saif S."/>
            <person name="Shea T."/>
            <person name="Shenoy N."/>
            <person name="Sisk P."/>
            <person name="Stolte C."/>
            <person name="Sykes S."/>
            <person name="White J."/>
            <person name="Yandava C."/>
            <person name="Haas B."/>
            <person name="Nusbaum C."/>
            <person name="Birren B."/>
        </authorList>
    </citation>
    <scope>NUCLEOTIDE SEQUENCE [LARGE SCALE GENOMIC DNA]</scope>
    <source>
        <strain evidence="10">ATCC 50818</strain>
    </source>
</reference>
<keyword evidence="7" id="KW-0862">Zinc</keyword>
<dbReference type="Proteomes" id="UP000007799">
    <property type="component" value="Unassembled WGS sequence"/>
</dbReference>
<sequence length="267" mass="30138">MDERAEKVDGLTEYEQQRQPQKVISDGRSVSVPIHIFNEEVRCPICLGLIENTYTAMSCLHRFCAECIQKCLRLGKKECPTCRAPLASRRRLRRDDMFDQIISTVYPSRDIYDEQQSALVDKTLESSNRQFLVRAMVEGMMHQAKARQRAKGAGQIKTLGRNLHQDVNVAVMAHPRIIEASLQLQLVSKDVPLNHSYLNTTPEITGAVLKKFLAKDCAHHPSTPLELTPEDLHLAFESKPIDDATCLATLTTWSPATSVEIEVSRRV</sequence>
<accession>F2U4M6</accession>
<dbReference type="RefSeq" id="XP_004995828.1">
    <property type="nucleotide sequence ID" value="XM_004995771.1"/>
</dbReference>
<dbReference type="EC" id="2.3.2.27" evidence="3"/>
<dbReference type="PANTHER" id="PTHR46076:SF3">
    <property type="entry name" value="E3 UBIQUITIN-PROTEIN LIGASE RING1"/>
    <property type="match status" value="1"/>
</dbReference>
<keyword evidence="5" id="KW-0479">Metal-binding</keyword>
<dbReference type="GO" id="GO:0000151">
    <property type="term" value="C:ubiquitin ligase complex"/>
    <property type="evidence" value="ECO:0007669"/>
    <property type="project" value="InterPro"/>
</dbReference>